<dbReference type="VEuPathDB" id="ToxoDB:TGRUB_313930B"/>
<evidence type="ECO:0000313" key="1">
    <source>
        <dbReference type="EMBL" id="KFG66184.1"/>
    </source>
</evidence>
<accession>A0A086MBB6</accession>
<comment type="caution">
    <text evidence="1">The sequence shown here is derived from an EMBL/GenBank/DDBJ whole genome shotgun (WGS) entry which is preliminary data.</text>
</comment>
<keyword evidence="1" id="KW-0472">Membrane</keyword>
<keyword evidence="1" id="KW-0812">Transmembrane</keyword>
<proteinExistence type="predicted"/>
<evidence type="ECO:0000313" key="2">
    <source>
        <dbReference type="Proteomes" id="UP000028834"/>
    </source>
</evidence>
<feature type="non-terminal residue" evidence="1">
    <location>
        <position position="33"/>
    </location>
</feature>
<dbReference type="EMBL" id="AFYV02000085">
    <property type="protein sequence ID" value="KFG66184.1"/>
    <property type="molecule type" value="Genomic_DNA"/>
</dbReference>
<name>A0A086MBB6_TOXGO</name>
<reference evidence="1 2" key="1">
    <citation type="submission" date="2014-05" db="EMBL/GenBank/DDBJ databases">
        <authorList>
            <person name="Sibley D."/>
            <person name="Venepally P."/>
            <person name="Karamycheva S."/>
            <person name="Hadjithomas M."/>
            <person name="Khan A."/>
            <person name="Brunk B."/>
            <person name="Roos D."/>
            <person name="Caler E."/>
            <person name="Lorenzi H."/>
        </authorList>
    </citation>
    <scope>NUCLEOTIDE SEQUENCE [LARGE SCALE GENOMIC DNA]</scope>
    <source>
        <strain evidence="1 2">RUB</strain>
    </source>
</reference>
<gene>
    <name evidence="1" type="ORF">TGRUB_313930B</name>
</gene>
<protein>
    <submittedName>
        <fullName evidence="1">Transmembrane protein</fullName>
    </submittedName>
</protein>
<feature type="non-terminal residue" evidence="1">
    <location>
        <position position="1"/>
    </location>
</feature>
<organism evidence="1 2">
    <name type="scientific">Toxoplasma gondii RUB</name>
    <dbReference type="NCBI Taxonomy" id="935652"/>
    <lineage>
        <taxon>Eukaryota</taxon>
        <taxon>Sar</taxon>
        <taxon>Alveolata</taxon>
        <taxon>Apicomplexa</taxon>
        <taxon>Conoidasida</taxon>
        <taxon>Coccidia</taxon>
        <taxon>Eucoccidiorida</taxon>
        <taxon>Eimeriorina</taxon>
        <taxon>Sarcocystidae</taxon>
        <taxon>Toxoplasma</taxon>
    </lineage>
</organism>
<dbReference type="AlphaFoldDB" id="A0A086MBB6"/>
<sequence>IQETCLVSVIGAHLYLKSKCKKCIRVQEIRTFY</sequence>
<dbReference type="Proteomes" id="UP000028834">
    <property type="component" value="Unassembled WGS sequence"/>
</dbReference>